<gene>
    <name evidence="1" type="ORF">LCGC14_0298340</name>
</gene>
<sequence>MGDYGGDIGVPRYIRGSRSRWQRILSGATSTTALAARACTATLGAASTASSGMISTDGFTGVRFMFGGTDAADENTTYQVTLWYVHERTTTENIFVPIIVAAGNAQLGALTYAVAGAMGPAANLIADTITETLGYGGTKLRAHAADAIAFLEVATQNAAFIEVEIDKNAGGNEAATIDVHMQRGEWGSGGFGDDAVDLLTTIDADTSNLATYSGAVTGAGITFSRISLITAGAATTQLLAKTGSQTQRLHGLAVTVSAGALVEIEDKDAGVLATWNLGANGGIVIPFNRDPEAAIQQTVVNKGLQIVNSAGNLGGYAWVSTSAV</sequence>
<reference evidence="1" key="1">
    <citation type="journal article" date="2015" name="Nature">
        <title>Complex archaea that bridge the gap between prokaryotes and eukaryotes.</title>
        <authorList>
            <person name="Spang A."/>
            <person name="Saw J.H."/>
            <person name="Jorgensen S.L."/>
            <person name="Zaremba-Niedzwiedzka K."/>
            <person name="Martijn J."/>
            <person name="Lind A.E."/>
            <person name="van Eijk R."/>
            <person name="Schleper C."/>
            <person name="Guy L."/>
            <person name="Ettema T.J."/>
        </authorList>
    </citation>
    <scope>NUCLEOTIDE SEQUENCE</scope>
</reference>
<accession>A0A0F9TW82</accession>
<evidence type="ECO:0000313" key="1">
    <source>
        <dbReference type="EMBL" id="KKN83594.1"/>
    </source>
</evidence>
<dbReference type="AlphaFoldDB" id="A0A0F9TW82"/>
<protein>
    <submittedName>
        <fullName evidence="1">Uncharacterized protein</fullName>
    </submittedName>
</protein>
<dbReference type="EMBL" id="LAZR01000183">
    <property type="protein sequence ID" value="KKN83594.1"/>
    <property type="molecule type" value="Genomic_DNA"/>
</dbReference>
<proteinExistence type="predicted"/>
<comment type="caution">
    <text evidence="1">The sequence shown here is derived from an EMBL/GenBank/DDBJ whole genome shotgun (WGS) entry which is preliminary data.</text>
</comment>
<organism evidence="1">
    <name type="scientific">marine sediment metagenome</name>
    <dbReference type="NCBI Taxonomy" id="412755"/>
    <lineage>
        <taxon>unclassified sequences</taxon>
        <taxon>metagenomes</taxon>
        <taxon>ecological metagenomes</taxon>
    </lineage>
</organism>
<name>A0A0F9TW82_9ZZZZ</name>